<accession>A0AAD5XZN2</accession>
<organism evidence="1 2">
    <name type="scientific">Clydaea vesicula</name>
    <dbReference type="NCBI Taxonomy" id="447962"/>
    <lineage>
        <taxon>Eukaryota</taxon>
        <taxon>Fungi</taxon>
        <taxon>Fungi incertae sedis</taxon>
        <taxon>Chytridiomycota</taxon>
        <taxon>Chytridiomycota incertae sedis</taxon>
        <taxon>Chytridiomycetes</taxon>
        <taxon>Lobulomycetales</taxon>
        <taxon>Lobulomycetaceae</taxon>
        <taxon>Clydaea</taxon>
    </lineage>
</organism>
<dbReference type="Proteomes" id="UP001211065">
    <property type="component" value="Unassembled WGS sequence"/>
</dbReference>
<reference evidence="1" key="1">
    <citation type="submission" date="2020-05" db="EMBL/GenBank/DDBJ databases">
        <title>Phylogenomic resolution of chytrid fungi.</title>
        <authorList>
            <person name="Stajich J.E."/>
            <person name="Amses K."/>
            <person name="Simmons R."/>
            <person name="Seto K."/>
            <person name="Myers J."/>
            <person name="Bonds A."/>
            <person name="Quandt C.A."/>
            <person name="Barry K."/>
            <person name="Liu P."/>
            <person name="Grigoriev I."/>
            <person name="Longcore J.E."/>
            <person name="James T.Y."/>
        </authorList>
    </citation>
    <scope>NUCLEOTIDE SEQUENCE</scope>
    <source>
        <strain evidence="1">JEL0476</strain>
    </source>
</reference>
<name>A0AAD5XZN2_9FUNG</name>
<dbReference type="InterPro" id="IPR036770">
    <property type="entry name" value="Ankyrin_rpt-contain_sf"/>
</dbReference>
<dbReference type="AlphaFoldDB" id="A0AAD5XZN2"/>
<dbReference type="SUPFAM" id="SSF48403">
    <property type="entry name" value="Ankyrin repeat"/>
    <property type="match status" value="1"/>
</dbReference>
<dbReference type="Gene3D" id="1.25.40.20">
    <property type="entry name" value="Ankyrin repeat-containing domain"/>
    <property type="match status" value="1"/>
</dbReference>
<sequence length="247" mass="27829">MAATVTESQQPYASAAVRISFIKIIENNDINGLLDAYTHNPSPADIGRSFKYICELGREDLFKIVVEKSIDVISNWDLEWGYKLASEGGFKNLTDALDPYQQRIGDHHKGWAMKLAYEKDHIDLVKDQLQKYGGQINAQTKGWLVKRAAEKGDFSFLTILSQYKEEISAHDAGWALKLSSELGFVDVVKSLLVDYNERITPHDKGWAVRFALEKNHSETAVLIHKNIGASGTNDYNQWAKKQDVLIA</sequence>
<evidence type="ECO:0000313" key="2">
    <source>
        <dbReference type="Proteomes" id="UP001211065"/>
    </source>
</evidence>
<comment type="caution">
    <text evidence="1">The sequence shown here is derived from an EMBL/GenBank/DDBJ whole genome shotgun (WGS) entry which is preliminary data.</text>
</comment>
<gene>
    <name evidence="1" type="ORF">HK099_004383</name>
</gene>
<evidence type="ECO:0008006" key="3">
    <source>
        <dbReference type="Google" id="ProtNLM"/>
    </source>
</evidence>
<protein>
    <recommendedName>
        <fullName evidence="3">Ankyrin repeat protein</fullName>
    </recommendedName>
</protein>
<dbReference type="EMBL" id="JADGJW010000306">
    <property type="protein sequence ID" value="KAJ3220329.1"/>
    <property type="molecule type" value="Genomic_DNA"/>
</dbReference>
<evidence type="ECO:0000313" key="1">
    <source>
        <dbReference type="EMBL" id="KAJ3220329.1"/>
    </source>
</evidence>
<keyword evidence="2" id="KW-1185">Reference proteome</keyword>
<proteinExistence type="predicted"/>